<dbReference type="PROSITE" id="PS50404">
    <property type="entry name" value="GST_NTER"/>
    <property type="match status" value="1"/>
</dbReference>
<name>A0A7I8VB12_9ANNE</name>
<dbReference type="GO" id="GO:0045174">
    <property type="term" value="F:glutathione dehydrogenase (ascorbate) activity"/>
    <property type="evidence" value="ECO:0007669"/>
    <property type="project" value="UniProtKB-UniRule"/>
</dbReference>
<dbReference type="PROSITE" id="PS50405">
    <property type="entry name" value="GST_CTER"/>
    <property type="match status" value="1"/>
</dbReference>
<evidence type="ECO:0000313" key="9">
    <source>
        <dbReference type="Proteomes" id="UP000549394"/>
    </source>
</evidence>
<evidence type="ECO:0000256" key="5">
    <source>
        <dbReference type="RuleBase" id="RU368071"/>
    </source>
</evidence>
<dbReference type="Proteomes" id="UP000549394">
    <property type="component" value="Unassembled WGS sequence"/>
</dbReference>
<dbReference type="Pfam" id="PF13409">
    <property type="entry name" value="GST_N_2"/>
    <property type="match status" value="1"/>
</dbReference>
<dbReference type="Pfam" id="PF00043">
    <property type="entry name" value="GST_C"/>
    <property type="match status" value="1"/>
</dbReference>
<evidence type="ECO:0000259" key="6">
    <source>
        <dbReference type="PROSITE" id="PS50404"/>
    </source>
</evidence>
<dbReference type="EC" id="2.5.1.18" evidence="5"/>
<evidence type="ECO:0000256" key="3">
    <source>
        <dbReference type="ARBA" id="ARBA00048353"/>
    </source>
</evidence>
<dbReference type="Gene3D" id="3.40.30.10">
    <property type="entry name" value="Glutaredoxin"/>
    <property type="match status" value="1"/>
</dbReference>
<dbReference type="InterPro" id="IPR040079">
    <property type="entry name" value="Glutathione_S-Trfase"/>
</dbReference>
<evidence type="ECO:0000259" key="7">
    <source>
        <dbReference type="PROSITE" id="PS50405"/>
    </source>
</evidence>
<protein>
    <recommendedName>
        <fullName evidence="5">Glutathione S-transferase omega</fullName>
        <shortName evidence="5">GSTO</shortName>
        <ecNumber evidence="5">1.20.4.2</ecNumber>
        <ecNumber evidence="5">1.8.5.1</ecNumber>
        <ecNumber evidence="5">2.5.1.18</ecNumber>
    </recommendedName>
    <alternativeName>
        <fullName evidence="5">Glutathione-dependent dehydroascorbate reductase</fullName>
    </alternativeName>
    <alternativeName>
        <fullName evidence="5">Monomethylarsonic acid reductase</fullName>
    </alternativeName>
</protein>
<evidence type="ECO:0000256" key="2">
    <source>
        <dbReference type="ARBA" id="ARBA00023002"/>
    </source>
</evidence>
<dbReference type="FunFam" id="3.40.30.10:FF:000123">
    <property type="entry name" value="Glutathione transferase o1"/>
    <property type="match status" value="1"/>
</dbReference>
<dbReference type="SUPFAM" id="SSF47616">
    <property type="entry name" value="GST C-terminal domain-like"/>
    <property type="match status" value="1"/>
</dbReference>
<dbReference type="InterPro" id="IPR005442">
    <property type="entry name" value="GST_omega"/>
</dbReference>
<dbReference type="InterPro" id="IPR050983">
    <property type="entry name" value="GST_Omega/HSP26"/>
</dbReference>
<dbReference type="Gene3D" id="1.20.1050.10">
    <property type="match status" value="1"/>
</dbReference>
<dbReference type="PANTHER" id="PTHR43968:SF6">
    <property type="entry name" value="GLUTATHIONE S-TRANSFERASE OMEGA"/>
    <property type="match status" value="1"/>
</dbReference>
<evidence type="ECO:0000256" key="1">
    <source>
        <dbReference type="ARBA" id="ARBA00011067"/>
    </source>
</evidence>
<dbReference type="InterPro" id="IPR010987">
    <property type="entry name" value="Glutathione-S-Trfase_C-like"/>
</dbReference>
<dbReference type="PRINTS" id="PR01625">
    <property type="entry name" value="GSTRNSFRASEO"/>
</dbReference>
<dbReference type="SUPFAM" id="SSF52833">
    <property type="entry name" value="Thioredoxin-like"/>
    <property type="match status" value="1"/>
</dbReference>
<organism evidence="8 9">
    <name type="scientific">Dimorphilus gyrociliatus</name>
    <dbReference type="NCBI Taxonomy" id="2664684"/>
    <lineage>
        <taxon>Eukaryota</taxon>
        <taxon>Metazoa</taxon>
        <taxon>Spiralia</taxon>
        <taxon>Lophotrochozoa</taxon>
        <taxon>Annelida</taxon>
        <taxon>Polychaeta</taxon>
        <taxon>Polychaeta incertae sedis</taxon>
        <taxon>Dinophilidae</taxon>
        <taxon>Dimorphilus</taxon>
    </lineage>
</organism>
<dbReference type="GO" id="GO:0005737">
    <property type="term" value="C:cytoplasm"/>
    <property type="evidence" value="ECO:0007669"/>
    <property type="project" value="InterPro"/>
</dbReference>
<sequence>MNTKHLSENDTCPEKTGKLRIYSMRFCPFAQRARLILWHKRIQHETVNINLTNKPKWFLQLNPNGATPIIEKDNIIIYESSACCEYLAEMYAKSLIPSDGLTRVRHRMFIDAFSSVTGKYHDLLFSRVDKSVGMPALRNSLKPYEAEIKDKFFGGSEPVLLDFHMWPFIERFAVLEKTLGEKVMTEDELPKLIKWRKNMEDLDCVKKIRKEPEEHMIYLSARLKNELPDYDHDIENDPVL</sequence>
<dbReference type="EC" id="1.20.4.2" evidence="5"/>
<keyword evidence="2 5" id="KW-0560">Oxidoreductase</keyword>
<dbReference type="InterPro" id="IPR036282">
    <property type="entry name" value="Glutathione-S-Trfase_C_sf"/>
</dbReference>
<dbReference type="FunFam" id="1.20.1050.10:FF:000009">
    <property type="entry name" value="Glutathione S-transferase omega-1"/>
    <property type="match status" value="1"/>
</dbReference>
<dbReference type="InterPro" id="IPR036249">
    <property type="entry name" value="Thioredoxin-like_sf"/>
</dbReference>
<keyword evidence="9" id="KW-1185">Reference proteome</keyword>
<reference evidence="8 9" key="1">
    <citation type="submission" date="2020-08" db="EMBL/GenBank/DDBJ databases">
        <authorList>
            <person name="Hejnol A."/>
        </authorList>
    </citation>
    <scope>NUCLEOTIDE SEQUENCE [LARGE SCALE GENOMIC DNA]</scope>
</reference>
<comment type="function">
    <text evidence="5">Exhibits glutathione-dependent thiol transferase activity. Has high dehydroascorbate reductase activity and may contribute to the recycling of ascorbic acid. Participates in the biotransformation of inorganic arsenic and reduces monomethylarsonic acid (MMA).</text>
</comment>
<dbReference type="AlphaFoldDB" id="A0A7I8VB12"/>
<proteinExistence type="inferred from homology"/>
<feature type="domain" description="GST N-terminal" evidence="6">
    <location>
        <begin position="17"/>
        <end position="95"/>
    </location>
</feature>
<accession>A0A7I8VB12</accession>
<dbReference type="InterPro" id="IPR004046">
    <property type="entry name" value="GST_C"/>
</dbReference>
<dbReference type="InterPro" id="IPR004045">
    <property type="entry name" value="Glutathione_S-Trfase_N"/>
</dbReference>
<evidence type="ECO:0000256" key="4">
    <source>
        <dbReference type="ARBA" id="ARBA00049544"/>
    </source>
</evidence>
<feature type="domain" description="GST C-terminal" evidence="7">
    <location>
        <begin position="99"/>
        <end position="227"/>
    </location>
</feature>
<dbReference type="GO" id="GO:0006749">
    <property type="term" value="P:glutathione metabolic process"/>
    <property type="evidence" value="ECO:0007669"/>
    <property type="project" value="UniProtKB-UniRule"/>
</dbReference>
<dbReference type="SFLD" id="SFLDG00358">
    <property type="entry name" value="Main_(cytGST)"/>
    <property type="match status" value="1"/>
</dbReference>
<dbReference type="GO" id="GO:0004364">
    <property type="term" value="F:glutathione transferase activity"/>
    <property type="evidence" value="ECO:0007669"/>
    <property type="project" value="UniProtKB-UniRule"/>
</dbReference>
<comment type="catalytic activity">
    <reaction evidence="5">
        <text>RX + glutathione = an S-substituted glutathione + a halide anion + H(+)</text>
        <dbReference type="Rhea" id="RHEA:16437"/>
        <dbReference type="ChEBI" id="CHEBI:15378"/>
        <dbReference type="ChEBI" id="CHEBI:16042"/>
        <dbReference type="ChEBI" id="CHEBI:17792"/>
        <dbReference type="ChEBI" id="CHEBI:57925"/>
        <dbReference type="ChEBI" id="CHEBI:90779"/>
        <dbReference type="EC" id="2.5.1.18"/>
    </reaction>
</comment>
<dbReference type="OrthoDB" id="4951845at2759"/>
<keyword evidence="5" id="KW-0808">Transferase</keyword>
<comment type="caution">
    <text evidence="8">The sequence shown here is derived from an EMBL/GenBank/DDBJ whole genome shotgun (WGS) entry which is preliminary data.</text>
</comment>
<dbReference type="SFLD" id="SFLDS00019">
    <property type="entry name" value="Glutathione_Transferase_(cytos"/>
    <property type="match status" value="1"/>
</dbReference>
<comment type="catalytic activity">
    <reaction evidence="4 5">
        <text>L-dehydroascorbate + 2 glutathione = glutathione disulfide + L-ascorbate</text>
        <dbReference type="Rhea" id="RHEA:24424"/>
        <dbReference type="ChEBI" id="CHEBI:38290"/>
        <dbReference type="ChEBI" id="CHEBI:57925"/>
        <dbReference type="ChEBI" id="CHEBI:58297"/>
        <dbReference type="ChEBI" id="CHEBI:58539"/>
        <dbReference type="EC" id="1.8.5.1"/>
    </reaction>
</comment>
<dbReference type="GO" id="GO:0050610">
    <property type="term" value="F:methylarsonate reductase activity"/>
    <property type="evidence" value="ECO:0007669"/>
    <property type="project" value="UniProtKB-UniRule"/>
</dbReference>
<evidence type="ECO:0000313" key="8">
    <source>
        <dbReference type="EMBL" id="CAD5113373.1"/>
    </source>
</evidence>
<comment type="catalytic activity">
    <reaction evidence="3 5">
        <text>methylarsonate + 2 glutathione + H(+) = methylarsonous acid + glutathione disulfide + H2O</text>
        <dbReference type="Rhea" id="RHEA:15969"/>
        <dbReference type="ChEBI" id="CHEBI:15377"/>
        <dbReference type="ChEBI" id="CHEBI:15378"/>
        <dbReference type="ChEBI" id="CHEBI:17826"/>
        <dbReference type="ChEBI" id="CHEBI:33409"/>
        <dbReference type="ChEBI" id="CHEBI:57925"/>
        <dbReference type="ChEBI" id="CHEBI:58297"/>
        <dbReference type="EC" id="1.20.4.2"/>
    </reaction>
</comment>
<gene>
    <name evidence="8" type="ORF">DGYR_LOCUS2378</name>
</gene>
<comment type="similarity">
    <text evidence="1 5">Belongs to the GST superfamily. Omega family.</text>
</comment>
<dbReference type="EC" id="1.8.5.1" evidence="5"/>
<dbReference type="PANTHER" id="PTHR43968">
    <property type="match status" value="1"/>
</dbReference>
<dbReference type="EMBL" id="CAJFCJ010000003">
    <property type="protein sequence ID" value="CAD5113373.1"/>
    <property type="molecule type" value="Genomic_DNA"/>
</dbReference>